<sequence>MPAHPQERPEAGPVSSGLSARAAWLAGRTASAPAPAPAPPGLGTAHVADNLDLVGKIYQESVFPDVAAVARGERLASPLVIDLDPTTVCDLACPECISSDVLNHGQIAKDRIVELAEELAGSGVRAVILIGGGEPLMHRAVGTVIETLHRAGIRLGLVTNGTQIHRYLDQLAGMLSWVRVSMDAATEPTYAEFRPSRGTRSVFPQVVANMRSLAARKAGRLGYSFLLMQRRAADGTVTASNYDEVYEAGRLAKDIGCDYFELKAMLDQDHFTVNQDSADTDRVEAQWQRLGELADDGFHLLRSSNWEAVRTASDPHQEKSYDRCAVAELRTTVTPTGVYVCPYHRGNERAKLGDIRDGSFADLWHKADVSVIDPRRDCRFHCARHATNVEIGGLRTRTASPLLVADFDPFI</sequence>
<protein>
    <submittedName>
        <fullName evidence="6">Radical SAM protein</fullName>
    </submittedName>
</protein>
<name>A0ABW2FR27_9ACTN</name>
<keyword evidence="3" id="KW-0408">Iron</keyword>
<dbReference type="SUPFAM" id="SSF102114">
    <property type="entry name" value="Radical SAM enzymes"/>
    <property type="match status" value="1"/>
</dbReference>
<keyword evidence="2" id="KW-0479">Metal-binding</keyword>
<dbReference type="InterPro" id="IPR050377">
    <property type="entry name" value="Radical_SAM_PqqE_MftC-like"/>
</dbReference>
<evidence type="ECO:0000256" key="3">
    <source>
        <dbReference type="ARBA" id="ARBA00023004"/>
    </source>
</evidence>
<gene>
    <name evidence="6" type="ORF">ACFQMG_09160</name>
</gene>
<dbReference type="InterPro" id="IPR007197">
    <property type="entry name" value="rSAM"/>
</dbReference>
<dbReference type="Proteomes" id="UP001596435">
    <property type="component" value="Unassembled WGS sequence"/>
</dbReference>
<dbReference type="InterPro" id="IPR013785">
    <property type="entry name" value="Aldolase_TIM"/>
</dbReference>
<dbReference type="EMBL" id="JBHTAJ010000013">
    <property type="protein sequence ID" value="MFC7179731.1"/>
    <property type="molecule type" value="Genomic_DNA"/>
</dbReference>
<feature type="domain" description="Radical SAM core" evidence="5">
    <location>
        <begin position="75"/>
        <end position="296"/>
    </location>
</feature>
<evidence type="ECO:0000313" key="7">
    <source>
        <dbReference type="Proteomes" id="UP001596435"/>
    </source>
</evidence>
<proteinExistence type="predicted"/>
<keyword evidence="4" id="KW-0411">Iron-sulfur</keyword>
<dbReference type="Pfam" id="PF04055">
    <property type="entry name" value="Radical_SAM"/>
    <property type="match status" value="1"/>
</dbReference>
<evidence type="ECO:0000256" key="2">
    <source>
        <dbReference type="ARBA" id="ARBA00022723"/>
    </source>
</evidence>
<dbReference type="Gene3D" id="3.20.20.70">
    <property type="entry name" value="Aldolase class I"/>
    <property type="match status" value="1"/>
</dbReference>
<dbReference type="SFLD" id="SFLDG01067">
    <property type="entry name" value="SPASM/twitch_domain_containing"/>
    <property type="match status" value="1"/>
</dbReference>
<dbReference type="CDD" id="cd21109">
    <property type="entry name" value="SPASM"/>
    <property type="match status" value="1"/>
</dbReference>
<dbReference type="InterPro" id="IPR058240">
    <property type="entry name" value="rSAM_sf"/>
</dbReference>
<reference evidence="7" key="1">
    <citation type="journal article" date="2019" name="Int. J. Syst. Evol. Microbiol.">
        <title>The Global Catalogue of Microorganisms (GCM) 10K type strain sequencing project: providing services to taxonomists for standard genome sequencing and annotation.</title>
        <authorList>
            <consortium name="The Broad Institute Genomics Platform"/>
            <consortium name="The Broad Institute Genome Sequencing Center for Infectious Disease"/>
            <person name="Wu L."/>
            <person name="Ma J."/>
        </authorList>
    </citation>
    <scope>NUCLEOTIDE SEQUENCE [LARGE SCALE GENOMIC DNA]</scope>
    <source>
        <strain evidence="7">CGMCC 1.12859</strain>
    </source>
</reference>
<dbReference type="RefSeq" id="WP_345709094.1">
    <property type="nucleotide sequence ID" value="NZ_BAABKV010000001.1"/>
</dbReference>
<evidence type="ECO:0000259" key="5">
    <source>
        <dbReference type="PROSITE" id="PS51918"/>
    </source>
</evidence>
<accession>A0ABW2FR27</accession>
<dbReference type="CDD" id="cd01335">
    <property type="entry name" value="Radical_SAM"/>
    <property type="match status" value="1"/>
</dbReference>
<comment type="caution">
    <text evidence="6">The sequence shown here is derived from an EMBL/GenBank/DDBJ whole genome shotgun (WGS) entry which is preliminary data.</text>
</comment>
<dbReference type="PROSITE" id="PS51918">
    <property type="entry name" value="RADICAL_SAM"/>
    <property type="match status" value="1"/>
</dbReference>
<keyword evidence="1" id="KW-0949">S-adenosyl-L-methionine</keyword>
<dbReference type="PANTHER" id="PTHR11228">
    <property type="entry name" value="RADICAL SAM DOMAIN PROTEIN"/>
    <property type="match status" value="1"/>
</dbReference>
<dbReference type="SFLD" id="SFLDS00029">
    <property type="entry name" value="Radical_SAM"/>
    <property type="match status" value="1"/>
</dbReference>
<dbReference type="PANTHER" id="PTHR11228:SF7">
    <property type="entry name" value="PQQA PEPTIDE CYCLASE"/>
    <property type="match status" value="1"/>
</dbReference>
<evidence type="ECO:0000313" key="6">
    <source>
        <dbReference type="EMBL" id="MFC7179731.1"/>
    </source>
</evidence>
<evidence type="ECO:0000256" key="4">
    <source>
        <dbReference type="ARBA" id="ARBA00023014"/>
    </source>
</evidence>
<organism evidence="6 7">
    <name type="scientific">Kitasatospora paranensis</name>
    <dbReference type="NCBI Taxonomy" id="258053"/>
    <lineage>
        <taxon>Bacteria</taxon>
        <taxon>Bacillati</taxon>
        <taxon>Actinomycetota</taxon>
        <taxon>Actinomycetes</taxon>
        <taxon>Kitasatosporales</taxon>
        <taxon>Streptomycetaceae</taxon>
        <taxon>Kitasatospora</taxon>
    </lineage>
</organism>
<keyword evidence="7" id="KW-1185">Reference proteome</keyword>
<evidence type="ECO:0000256" key="1">
    <source>
        <dbReference type="ARBA" id="ARBA00022691"/>
    </source>
</evidence>